<reference evidence="2" key="1">
    <citation type="journal article" date="2015" name="Nature">
        <title>Complex archaea that bridge the gap between prokaryotes and eukaryotes.</title>
        <authorList>
            <person name="Spang A."/>
            <person name="Saw J.H."/>
            <person name="Jorgensen S.L."/>
            <person name="Zaremba-Niedzwiedzka K."/>
            <person name="Martijn J."/>
            <person name="Lind A.E."/>
            <person name="van Eijk R."/>
            <person name="Schleper C."/>
            <person name="Guy L."/>
            <person name="Ettema T.J."/>
        </authorList>
    </citation>
    <scope>NUCLEOTIDE SEQUENCE</scope>
</reference>
<dbReference type="AlphaFoldDB" id="A0A0F9N5I7"/>
<organism evidence="2">
    <name type="scientific">marine sediment metagenome</name>
    <dbReference type="NCBI Taxonomy" id="412755"/>
    <lineage>
        <taxon>unclassified sequences</taxon>
        <taxon>metagenomes</taxon>
        <taxon>ecological metagenomes</taxon>
    </lineage>
</organism>
<dbReference type="PANTHER" id="PTHR42103">
    <property type="entry name" value="ALPHA/BETA-HYDROLASES SUPERFAMILY PROTEIN"/>
    <property type="match status" value="1"/>
</dbReference>
<dbReference type="Pfam" id="PF20408">
    <property type="entry name" value="Abhydrolase_11"/>
    <property type="match status" value="1"/>
</dbReference>
<comment type="caution">
    <text evidence="2">The sequence shown here is derived from an EMBL/GenBank/DDBJ whole genome shotgun (WGS) entry which is preliminary data.</text>
</comment>
<accession>A0A0F9N5I7</accession>
<dbReference type="PANTHER" id="PTHR42103:SF2">
    <property type="entry name" value="AB HYDROLASE-1 DOMAIN-CONTAINING PROTEIN"/>
    <property type="match status" value="1"/>
</dbReference>
<dbReference type="Gene3D" id="3.40.50.1820">
    <property type="entry name" value="alpha/beta hydrolase"/>
    <property type="match status" value="1"/>
</dbReference>
<gene>
    <name evidence="2" type="ORF">LCGC14_1303700</name>
</gene>
<dbReference type="EMBL" id="LAZR01007631">
    <property type="protein sequence ID" value="KKM83990.1"/>
    <property type="molecule type" value="Genomic_DNA"/>
</dbReference>
<protein>
    <recommendedName>
        <fullName evidence="1">KANL3/Tex30 alpha/beta hydrolase-like domain-containing protein</fullName>
    </recommendedName>
</protein>
<sequence>MVEKELLFIRNGEIRLEGEFFQTNKNQVNSAVLICHPHPEYGGNMYNNVVSGVFNNLIKNKISCLRFNFRGVGSSTGNHSDGSGELSDVISCIDFLINKKKYEIIILCGYSYGAAIGCSAINHSNKVIGYISISFPWDFMGPKYKELSQSTKEKLFIQGNQDTIASYENFETHYSFYHEPKKKFIIDGGDHFYRGHEEHLAQEVLKFYNLIV</sequence>
<proteinExistence type="predicted"/>
<feature type="domain" description="KANL3/Tex30 alpha/beta hydrolase-like" evidence="1">
    <location>
        <begin position="42"/>
        <end position="195"/>
    </location>
</feature>
<evidence type="ECO:0000313" key="2">
    <source>
        <dbReference type="EMBL" id="KKM83990.1"/>
    </source>
</evidence>
<name>A0A0F9N5I7_9ZZZZ</name>
<dbReference type="SUPFAM" id="SSF53474">
    <property type="entry name" value="alpha/beta-Hydrolases"/>
    <property type="match status" value="1"/>
</dbReference>
<evidence type="ECO:0000259" key="1">
    <source>
        <dbReference type="Pfam" id="PF20408"/>
    </source>
</evidence>
<dbReference type="InterPro" id="IPR029058">
    <property type="entry name" value="AB_hydrolase_fold"/>
</dbReference>
<dbReference type="InterPro" id="IPR046879">
    <property type="entry name" value="KANL3/Tex30_Abhydrolase"/>
</dbReference>